<dbReference type="RefSeq" id="WP_033525342.1">
    <property type="nucleotide sequence ID" value="NZ_JAVRFJ010000021.1"/>
</dbReference>
<comment type="caution">
    <text evidence="2">The sequence shown here is derived from an EMBL/GenBank/DDBJ whole genome shotgun (WGS) entry which is preliminary data.</text>
</comment>
<protein>
    <submittedName>
        <fullName evidence="2">Uncharacterized protein</fullName>
    </submittedName>
</protein>
<reference evidence="2" key="1">
    <citation type="submission" date="2024-05" db="EMBL/GenBank/DDBJ databases">
        <title>30 novel species of actinomycetes from the DSMZ collection.</title>
        <authorList>
            <person name="Nouioui I."/>
        </authorList>
    </citation>
    <scope>NUCLEOTIDE SEQUENCE</scope>
    <source>
        <strain evidence="2">DSM 3412</strain>
    </source>
</reference>
<evidence type="ECO:0000313" key="2">
    <source>
        <dbReference type="EMBL" id="MDT0570445.1"/>
    </source>
</evidence>
<proteinExistence type="predicted"/>
<evidence type="ECO:0000313" key="3">
    <source>
        <dbReference type="Proteomes" id="UP001180737"/>
    </source>
</evidence>
<feature type="region of interest" description="Disordered" evidence="1">
    <location>
        <begin position="226"/>
        <end position="406"/>
    </location>
</feature>
<dbReference type="EMBL" id="JAVRFJ010000021">
    <property type="protein sequence ID" value="MDT0570445.1"/>
    <property type="molecule type" value="Genomic_DNA"/>
</dbReference>
<sequence length="406" mass="40760">MTPATALHGAGAALRMARVAAGGRLVRVALLVGGLFVLGVLCGERASAADGTPDARPLLTAVTQHVVRPLTEQAAGPVDDTAVQPVTDSLPRRASDPDSPAVTDPGSRPVTDPGSRPVTEHLVRPVTEHVVRPVTGHAVRPVTDRAVRPVTGQVVRPGAGRTVESVVEGVVRPVTESVVRPVTEGVIGPVTEGVVVPVTEGVVVPVTEGVVVPVGDLVESVTEGLDGVTSQLPPGSLPSLPGVPGLPQSPGLPQLPEWTTLPVESLPVGAVPQESGPTEAERPGPASEGADGRDVGRATGPASVAYGPKAEVGGTAGVRAPHRTVADVDAGGAPGVRVPAQQNPDGLPTGTLGRHSAVDNGGPRHAEPHAVAALPPAPLSLVPGAPAADAADGTRDRQRDIPEFPG</sequence>
<feature type="compositionally biased region" description="Low complexity" evidence="1">
    <location>
        <begin position="230"/>
        <end position="256"/>
    </location>
</feature>
<gene>
    <name evidence="2" type="ORF">RM704_23760</name>
</gene>
<dbReference type="Proteomes" id="UP001180737">
    <property type="component" value="Unassembled WGS sequence"/>
</dbReference>
<name>A0ABU2Z1J1_9ACTN</name>
<keyword evidence="3" id="KW-1185">Reference proteome</keyword>
<feature type="compositionally biased region" description="Basic and acidic residues" evidence="1">
    <location>
        <begin position="392"/>
        <end position="406"/>
    </location>
</feature>
<feature type="region of interest" description="Disordered" evidence="1">
    <location>
        <begin position="72"/>
        <end position="120"/>
    </location>
</feature>
<feature type="compositionally biased region" description="Low complexity" evidence="1">
    <location>
        <begin position="369"/>
        <end position="391"/>
    </location>
</feature>
<organism evidence="2 3">
    <name type="scientific">Streptomyces gottesmaniae</name>
    <dbReference type="NCBI Taxonomy" id="3075518"/>
    <lineage>
        <taxon>Bacteria</taxon>
        <taxon>Bacillati</taxon>
        <taxon>Actinomycetota</taxon>
        <taxon>Actinomycetes</taxon>
        <taxon>Kitasatosporales</taxon>
        <taxon>Streptomycetaceae</taxon>
        <taxon>Streptomyces</taxon>
    </lineage>
</organism>
<accession>A0ABU2Z1J1</accession>
<evidence type="ECO:0000256" key="1">
    <source>
        <dbReference type="SAM" id="MobiDB-lite"/>
    </source>
</evidence>